<protein>
    <submittedName>
        <fullName evidence="1">Uncharacterized protein</fullName>
    </submittedName>
</protein>
<dbReference type="EMBL" id="CM003530">
    <property type="protein sequence ID" value="RCV18308.1"/>
    <property type="molecule type" value="Genomic_DNA"/>
</dbReference>
<proteinExistence type="predicted"/>
<sequence length="95" mass="10715">MRMRALAATLICIGRSGPHPLAEVVVMANVDAAGLPPHPHRIPSPARLWDPSAWRLLRQKKICKAGWGCSRKQDFHSGIDLYLETGFQHHRDQDR</sequence>
<dbReference type="AlphaFoldDB" id="A0A368QKP7"/>
<organism evidence="1">
    <name type="scientific">Setaria italica</name>
    <name type="common">Foxtail millet</name>
    <name type="synonym">Panicum italicum</name>
    <dbReference type="NCBI Taxonomy" id="4555"/>
    <lineage>
        <taxon>Eukaryota</taxon>
        <taxon>Viridiplantae</taxon>
        <taxon>Streptophyta</taxon>
        <taxon>Embryophyta</taxon>
        <taxon>Tracheophyta</taxon>
        <taxon>Spermatophyta</taxon>
        <taxon>Magnoliopsida</taxon>
        <taxon>Liliopsida</taxon>
        <taxon>Poales</taxon>
        <taxon>Poaceae</taxon>
        <taxon>PACMAD clade</taxon>
        <taxon>Panicoideae</taxon>
        <taxon>Panicodae</taxon>
        <taxon>Paniceae</taxon>
        <taxon>Cenchrinae</taxon>
        <taxon>Setaria</taxon>
    </lineage>
</organism>
<accession>A0A368QKP7</accession>
<reference evidence="1" key="2">
    <citation type="submission" date="2015-07" db="EMBL/GenBank/DDBJ databases">
        <authorList>
            <person name="Noorani M."/>
        </authorList>
    </citation>
    <scope>NUCLEOTIDE SEQUENCE</scope>
    <source>
        <strain evidence="1">Yugu1</strain>
    </source>
</reference>
<evidence type="ECO:0000313" key="1">
    <source>
        <dbReference type="EMBL" id="RCV18308.1"/>
    </source>
</evidence>
<reference evidence="1" key="1">
    <citation type="journal article" date="2012" name="Nat. Biotechnol.">
        <title>Reference genome sequence of the model plant Setaria.</title>
        <authorList>
            <person name="Bennetzen J.L."/>
            <person name="Schmutz J."/>
            <person name="Wang H."/>
            <person name="Percifield R."/>
            <person name="Hawkins J."/>
            <person name="Pontaroli A.C."/>
            <person name="Estep M."/>
            <person name="Feng L."/>
            <person name="Vaughn J.N."/>
            <person name="Grimwood J."/>
            <person name="Jenkins J."/>
            <person name="Barry K."/>
            <person name="Lindquist E."/>
            <person name="Hellsten U."/>
            <person name="Deshpande S."/>
            <person name="Wang X."/>
            <person name="Wu X."/>
            <person name="Mitros T."/>
            <person name="Triplett J."/>
            <person name="Yang X."/>
            <person name="Ye C.Y."/>
            <person name="Mauro-Herrera M."/>
            <person name="Wang L."/>
            <person name="Li P."/>
            <person name="Sharma M."/>
            <person name="Sharma R."/>
            <person name="Ronald P.C."/>
            <person name="Panaud O."/>
            <person name="Kellogg E.A."/>
            <person name="Brutnell T.P."/>
            <person name="Doust A.N."/>
            <person name="Tuskan G.A."/>
            <person name="Rokhsar D."/>
            <person name="Devos K.M."/>
        </authorList>
    </citation>
    <scope>NUCLEOTIDE SEQUENCE [LARGE SCALE GENOMIC DNA]</scope>
    <source>
        <strain evidence="1">Yugu1</strain>
    </source>
</reference>
<name>A0A368QKP7_SETIT</name>
<gene>
    <name evidence="1" type="ORF">SETIT_3G290200v2</name>
</gene>